<proteinExistence type="predicted"/>
<evidence type="ECO:0000256" key="1">
    <source>
        <dbReference type="SAM" id="MobiDB-lite"/>
    </source>
</evidence>
<feature type="region of interest" description="Disordered" evidence="1">
    <location>
        <begin position="173"/>
        <end position="314"/>
    </location>
</feature>
<dbReference type="OrthoDB" id="2528211at2759"/>
<sequence length="648" mass="69227">MAARPVAQHAFLADALDSLQHSVERLNHAHPNGTAYDSTPTTALFLPLISAPDAPRWQDVQASLMARFGLTKQSRVAGVDPGMLGTVLVVSLLKKTVISDDSLSGLACRAWIADLDAAVTYAEAECLRRGGARPHPQPHAVPVQPAQVAKPSFFGSAPPPATAAPVASAPFASAVPQQPTPPIYVPPTPASTAPAKEPSSSSSQPFPPPPASQPGPSSSQHQTPAPLPPSLAALASQRRESGASDAFEHEEQDQKPFVPELHGAAQQHQGQGQGQGEEEKDELEEPPEDEEAWDEQSSSVSHRASPSTASAPQQTQLGAALAALTQPSPYSALGFAPPAPAPAPVQAPAQTQVAKRGGAGSGAGSGAPKPKRQRHAQFSGDETPPIELACAIFGYIQPFPDIEPLPLPPTWRSLNYSFKRRHLKGQLVWAINKGFREDIFVYRPSENYLALDPKNNWCGTKAHFDAPGHPIAFIGRKDKCDEAFKAISRGVHPDKQRDGIHVFISVPIHRWLARGFYVVAYDGSTDEAALKLPSGPGALDRLHPEMRRIFVAHTTAKDAEQNKKTLHDWNFQANTYDEAVRELENGQGGQVMRFLLLKCIDFDQAAFDVWDAARRDPVQTGGRGPSAANAAANGQQSPVQGPGPMAFV</sequence>
<feature type="compositionally biased region" description="Low complexity" evidence="1">
    <location>
        <begin position="214"/>
        <end position="236"/>
    </location>
</feature>
<evidence type="ECO:0000313" key="2">
    <source>
        <dbReference type="EMBL" id="CDR45117.1"/>
    </source>
</evidence>
<feature type="region of interest" description="Disordered" evidence="1">
    <location>
        <begin position="617"/>
        <end position="648"/>
    </location>
</feature>
<feature type="compositionally biased region" description="Low complexity" evidence="1">
    <location>
        <begin position="625"/>
        <end position="638"/>
    </location>
</feature>
<gene>
    <name evidence="2" type="ORF">RHTO0S_10e05204g</name>
</gene>
<protein>
    <submittedName>
        <fullName evidence="2">RHTO0S10e05204g1_1</fullName>
    </submittedName>
</protein>
<feature type="compositionally biased region" description="Low complexity" evidence="1">
    <location>
        <begin position="190"/>
        <end position="204"/>
    </location>
</feature>
<accession>A0A061B5A7</accession>
<reference evidence="2" key="1">
    <citation type="journal article" date="2014" name="Genome Announc.">
        <title>Draft genome sequence of Rhodosporidium toruloides CECT1137, an oleaginous yeast of biotechnological interest.</title>
        <authorList>
            <person name="Morin N."/>
            <person name="Calcas X."/>
            <person name="Devillers H."/>
            <person name="Durrens P."/>
            <person name="Sherman D.J."/>
            <person name="Nicaud J.-M."/>
            <person name="Neuveglise C."/>
        </authorList>
    </citation>
    <scope>NUCLEOTIDE SEQUENCE</scope>
    <source>
        <strain evidence="2">CECT1137</strain>
    </source>
</reference>
<feature type="compositionally biased region" description="Basic and acidic residues" evidence="1">
    <location>
        <begin position="237"/>
        <end position="254"/>
    </location>
</feature>
<feature type="compositionally biased region" description="Low complexity" evidence="1">
    <location>
        <begin position="260"/>
        <end position="270"/>
    </location>
</feature>
<feature type="region of interest" description="Disordered" evidence="1">
    <location>
        <begin position="333"/>
        <end position="379"/>
    </location>
</feature>
<organism evidence="2">
    <name type="scientific">Rhodotorula toruloides</name>
    <name type="common">Yeast</name>
    <name type="synonym">Rhodosporidium toruloides</name>
    <dbReference type="NCBI Taxonomy" id="5286"/>
    <lineage>
        <taxon>Eukaryota</taxon>
        <taxon>Fungi</taxon>
        <taxon>Dikarya</taxon>
        <taxon>Basidiomycota</taxon>
        <taxon>Pucciniomycotina</taxon>
        <taxon>Microbotryomycetes</taxon>
        <taxon>Sporidiobolales</taxon>
        <taxon>Sporidiobolaceae</taxon>
        <taxon>Rhodotorula</taxon>
    </lineage>
</organism>
<dbReference type="AlphaFoldDB" id="A0A061B5A7"/>
<dbReference type="EMBL" id="LK052945">
    <property type="protein sequence ID" value="CDR45117.1"/>
    <property type="molecule type" value="Genomic_DNA"/>
</dbReference>
<feature type="compositionally biased region" description="Acidic residues" evidence="1">
    <location>
        <begin position="276"/>
        <end position="294"/>
    </location>
</feature>
<feature type="compositionally biased region" description="Pro residues" evidence="1">
    <location>
        <begin position="178"/>
        <end position="189"/>
    </location>
</feature>
<feature type="compositionally biased region" description="Polar residues" evidence="1">
    <location>
        <begin position="295"/>
        <end position="310"/>
    </location>
</feature>
<name>A0A061B5A7_RHOTO</name>